<dbReference type="SMART" id="SM00271">
    <property type="entry name" value="DnaJ"/>
    <property type="match status" value="1"/>
</dbReference>
<dbReference type="SUPFAM" id="SSF46565">
    <property type="entry name" value="Chaperone J-domain"/>
    <property type="match status" value="1"/>
</dbReference>
<feature type="region of interest" description="Disordered" evidence="2">
    <location>
        <begin position="325"/>
        <end position="354"/>
    </location>
</feature>
<dbReference type="InterPro" id="IPR004942">
    <property type="entry name" value="Roadblock/LAMTOR2_dom"/>
</dbReference>
<dbReference type="InterPro" id="IPR036869">
    <property type="entry name" value="J_dom_sf"/>
</dbReference>
<sequence length="1075" mass="118190">MVTFIRRLTINVENLSQDRCAFIFSGENFECGGWKDVRTNKFTDFAALDFESQSWWSGLSGYVVFSNMDHSQLLTMAFSVPIATAPCFSARCGGSLHGKDLLQRIPDLARPGTGLRREAGCAWETQELSDEHVTVRLVILPPEHVKLPEELERRLAKARYCRSTLTDQNVSSAPRMTFVERRLVIEVDNRYEESMVLDGDFFDSGSWCGKVASLEAGKVTRLEFAGDEVFRGLAGLVWFVSEKSLDTYFSIVFSNPLTTSATFGAWAGPPPAELLQEMWAAQAVPAKGVQVPNGQGCAWNVLEHGSVVHIRLIILENLAAMNPAAYPPKEESTPTSPMGQPQAEAPPKEEEPKPVISDSTAMVLVQSESADDPNSGAHPMDKLLSSTRPRDVIDGVSSGLKVAGAGVVAGTAALIAAPVMAAKEEGITGFFKGLAGGVCGAIGLTLGGAVAGATQVCRGVYNTPEALQMAATAKKRWDSELGAWVDDFCNLREDCAKAETMEHESSDEEVDDRPARKVADTSFYDILEVKPNATAAEIKKNYYKVALKLHPDKNQNDPEASVRFQKLAQAYQVLSDPKLREKYDQNGVEAISDQALPNIDAGLFFSMLFGAEQFEKYIGKLWMAMQTDHFTKDLQKDFERHQQGQDAPPGRDVIGNSIEREMRWGSEKKDQQIKRQQFVREVTCAAQLVSRLDRWVMGRNPDGWTTGVLQETAELAQVSFGGRLLRTIGWVYECSAEQFLLSCWGNFTVDGQIQSWKDGTHSTEVKFKAMSSVAKSAIAVKEMTDAAGSGMADEDQAKRDAAARQALTTLEGSLPVFLQAIWDISQMDIESTLYKVCDRALKDISVPWQIRYRRALALKRLGQIFRDAGQVELKDLTNAQIAKQQLEEVVGIVIVNADGAPIRTTLDKKQTEQYAELVSQLAAKALLGSLGGLVYHSSLQSWCSHKPQVKNGLYHPLAHLTADMMVNMPIWFLLALAALVPSLLILDTPLQTAPEVWLLLAAYVGFNDTFAQLCGSLRGGSAMGIMLFLMQTILNMIFNGTLLAHADKVPWLMRWLFSVGGHGTAWLSMAEDPTQ</sequence>
<dbReference type="SUPFAM" id="SSF103196">
    <property type="entry name" value="Roadblock/LC7 domain"/>
    <property type="match status" value="1"/>
</dbReference>
<keyword evidence="3" id="KW-1133">Transmembrane helix</keyword>
<dbReference type="Pfam" id="PF00226">
    <property type="entry name" value="DnaJ"/>
    <property type="match status" value="1"/>
</dbReference>
<evidence type="ECO:0000313" key="5">
    <source>
        <dbReference type="EMBL" id="CAK8991110.1"/>
    </source>
</evidence>
<dbReference type="PROSITE" id="PS50076">
    <property type="entry name" value="DNAJ_2"/>
    <property type="match status" value="1"/>
</dbReference>
<evidence type="ECO:0000256" key="2">
    <source>
        <dbReference type="SAM" id="MobiDB-lite"/>
    </source>
</evidence>
<dbReference type="Pfam" id="PF14308">
    <property type="entry name" value="DnaJ-X"/>
    <property type="match status" value="1"/>
</dbReference>
<name>A0ABP0HLW8_9DINO</name>
<evidence type="ECO:0000313" key="6">
    <source>
        <dbReference type="Proteomes" id="UP001642464"/>
    </source>
</evidence>
<dbReference type="Pfam" id="PF03259">
    <property type="entry name" value="Robl_LC7"/>
    <property type="match status" value="1"/>
</dbReference>
<evidence type="ECO:0000259" key="4">
    <source>
        <dbReference type="PROSITE" id="PS50076"/>
    </source>
</evidence>
<evidence type="ECO:0000256" key="1">
    <source>
        <dbReference type="ARBA" id="ARBA00007191"/>
    </source>
</evidence>
<gene>
    <name evidence="5" type="ORF">SCF082_LOCUS2519</name>
</gene>
<keyword evidence="3" id="KW-0472">Membrane</keyword>
<dbReference type="InterPro" id="IPR026894">
    <property type="entry name" value="DnaJ_X"/>
</dbReference>
<feature type="domain" description="J" evidence="4">
    <location>
        <begin position="522"/>
        <end position="587"/>
    </location>
</feature>
<dbReference type="InterPro" id="IPR001623">
    <property type="entry name" value="DnaJ_domain"/>
</dbReference>
<proteinExistence type="inferred from homology"/>
<feature type="transmembrane region" description="Helical" evidence="3">
    <location>
        <begin position="998"/>
        <end position="1019"/>
    </location>
</feature>
<dbReference type="Proteomes" id="UP001642464">
    <property type="component" value="Unassembled WGS sequence"/>
</dbReference>
<dbReference type="PANTHER" id="PTHR44094:SF8">
    <property type="entry name" value="DNAJ HEAT SHOCK N-TERMINAL DOMAIN-CONTAINING PROTEIN-RELATED"/>
    <property type="match status" value="1"/>
</dbReference>
<evidence type="ECO:0000256" key="3">
    <source>
        <dbReference type="SAM" id="Phobius"/>
    </source>
</evidence>
<keyword evidence="6" id="KW-1185">Reference proteome</keyword>
<comment type="caution">
    <text evidence="5">The sequence shown here is derived from an EMBL/GenBank/DDBJ whole genome shotgun (WGS) entry which is preliminary data.</text>
</comment>
<dbReference type="PANTHER" id="PTHR44094">
    <property type="entry name" value="DNAJ HEAT SHOCK N-TERMINAL DOMAIN-CONTAINING PROTEIN"/>
    <property type="match status" value="1"/>
</dbReference>
<feature type="transmembrane region" description="Helical" evidence="3">
    <location>
        <begin position="1025"/>
        <end position="1044"/>
    </location>
</feature>
<keyword evidence="3" id="KW-0812">Transmembrane</keyword>
<protein>
    <submittedName>
        <fullName evidence="5">Chaperone protein dnaJ 10 (AtDjC10) (AtJ10)</fullName>
    </submittedName>
</protein>
<dbReference type="EMBL" id="CAXAMM010001226">
    <property type="protein sequence ID" value="CAK8991110.1"/>
    <property type="molecule type" value="Genomic_DNA"/>
</dbReference>
<comment type="similarity">
    <text evidence="1">Belongs to the GAMAD family.</text>
</comment>
<dbReference type="InterPro" id="IPR052423">
    <property type="entry name" value="EMIR"/>
</dbReference>
<accession>A0ABP0HLW8</accession>
<feature type="transmembrane region" description="Helical" evidence="3">
    <location>
        <begin position="968"/>
        <end position="986"/>
    </location>
</feature>
<dbReference type="Gene3D" id="3.30.450.30">
    <property type="entry name" value="Dynein light chain 2a, cytoplasmic"/>
    <property type="match status" value="1"/>
</dbReference>
<dbReference type="PROSITE" id="PS00636">
    <property type="entry name" value="DNAJ_1"/>
    <property type="match status" value="1"/>
</dbReference>
<dbReference type="CDD" id="cd06257">
    <property type="entry name" value="DnaJ"/>
    <property type="match status" value="1"/>
</dbReference>
<organism evidence="5 6">
    <name type="scientific">Durusdinium trenchii</name>
    <dbReference type="NCBI Taxonomy" id="1381693"/>
    <lineage>
        <taxon>Eukaryota</taxon>
        <taxon>Sar</taxon>
        <taxon>Alveolata</taxon>
        <taxon>Dinophyceae</taxon>
        <taxon>Suessiales</taxon>
        <taxon>Symbiodiniaceae</taxon>
        <taxon>Durusdinium</taxon>
    </lineage>
</organism>
<dbReference type="InterPro" id="IPR018253">
    <property type="entry name" value="DnaJ_domain_CS"/>
</dbReference>
<dbReference type="PRINTS" id="PR00625">
    <property type="entry name" value="JDOMAIN"/>
</dbReference>
<reference evidence="5 6" key="1">
    <citation type="submission" date="2024-02" db="EMBL/GenBank/DDBJ databases">
        <authorList>
            <person name="Chen Y."/>
            <person name="Shah S."/>
            <person name="Dougan E. K."/>
            <person name="Thang M."/>
            <person name="Chan C."/>
        </authorList>
    </citation>
    <scope>NUCLEOTIDE SEQUENCE [LARGE SCALE GENOMIC DNA]</scope>
</reference>
<dbReference type="Gene3D" id="1.10.287.110">
    <property type="entry name" value="DnaJ domain"/>
    <property type="match status" value="1"/>
</dbReference>